<keyword evidence="5" id="KW-1133">Transmembrane helix</keyword>
<evidence type="ECO:0000256" key="3">
    <source>
        <dbReference type="ARBA" id="ARBA00022840"/>
    </source>
</evidence>
<evidence type="ECO:0000313" key="8">
    <source>
        <dbReference type="Proteomes" id="UP001055439"/>
    </source>
</evidence>
<dbReference type="OrthoDB" id="4062651at2759"/>
<proteinExistence type="predicted"/>
<accession>A0A9E7E7L9</accession>
<dbReference type="InterPro" id="IPR000719">
    <property type="entry name" value="Prot_kinase_dom"/>
</dbReference>
<evidence type="ECO:0000313" key="7">
    <source>
        <dbReference type="EMBL" id="URD71980.1"/>
    </source>
</evidence>
<organism evidence="7 8">
    <name type="scientific">Musa troglodytarum</name>
    <name type="common">fe'i banana</name>
    <dbReference type="NCBI Taxonomy" id="320322"/>
    <lineage>
        <taxon>Eukaryota</taxon>
        <taxon>Viridiplantae</taxon>
        <taxon>Streptophyta</taxon>
        <taxon>Embryophyta</taxon>
        <taxon>Tracheophyta</taxon>
        <taxon>Spermatophyta</taxon>
        <taxon>Magnoliopsida</taxon>
        <taxon>Liliopsida</taxon>
        <taxon>Zingiberales</taxon>
        <taxon>Musaceae</taxon>
        <taxon>Musa</taxon>
    </lineage>
</organism>
<feature type="transmembrane region" description="Helical" evidence="5">
    <location>
        <begin position="6"/>
        <end position="31"/>
    </location>
</feature>
<gene>
    <name evidence="7" type="ORF">MUK42_10291</name>
</gene>
<keyword evidence="2 4" id="KW-0547">Nucleotide-binding</keyword>
<dbReference type="EMBL" id="CP097502">
    <property type="protein sequence ID" value="URD71980.1"/>
    <property type="molecule type" value="Genomic_DNA"/>
</dbReference>
<keyword evidence="5" id="KW-0472">Membrane</keyword>
<evidence type="ECO:0000256" key="4">
    <source>
        <dbReference type="PROSITE-ProRule" id="PRU10141"/>
    </source>
</evidence>
<keyword evidence="1" id="KW-0808">Transferase</keyword>
<dbReference type="PANTHER" id="PTHR47989">
    <property type="entry name" value="OS01G0750732 PROTEIN"/>
    <property type="match status" value="1"/>
</dbReference>
<name>A0A9E7E7L9_9LILI</name>
<evidence type="ECO:0000259" key="6">
    <source>
        <dbReference type="PROSITE" id="PS50011"/>
    </source>
</evidence>
<dbReference type="Pfam" id="PF07714">
    <property type="entry name" value="PK_Tyr_Ser-Thr"/>
    <property type="match status" value="1"/>
</dbReference>
<keyword evidence="3 4" id="KW-0067">ATP-binding</keyword>
<dbReference type="GO" id="GO:0004672">
    <property type="term" value="F:protein kinase activity"/>
    <property type="evidence" value="ECO:0007669"/>
    <property type="project" value="InterPro"/>
</dbReference>
<dbReference type="SUPFAM" id="SSF56112">
    <property type="entry name" value="Protein kinase-like (PK-like)"/>
    <property type="match status" value="1"/>
</dbReference>
<keyword evidence="5" id="KW-0812">Transmembrane</keyword>
<dbReference type="PANTHER" id="PTHR47989:SF24">
    <property type="entry name" value="CALCIUM_CALMODULIN-REGULATED RECEPTOR-LIKE KINASE 1 ISOFORM X1"/>
    <property type="match status" value="1"/>
</dbReference>
<dbReference type="Proteomes" id="UP001055439">
    <property type="component" value="Chromosome 1"/>
</dbReference>
<feature type="binding site" evidence="4">
    <location>
        <position position="104"/>
    </location>
    <ligand>
        <name>ATP</name>
        <dbReference type="ChEBI" id="CHEBI:30616"/>
    </ligand>
</feature>
<dbReference type="PROSITE" id="PS50011">
    <property type="entry name" value="PROTEIN_KINASE_DOM"/>
    <property type="match status" value="1"/>
</dbReference>
<dbReference type="InterPro" id="IPR011009">
    <property type="entry name" value="Kinase-like_dom_sf"/>
</dbReference>
<dbReference type="InterPro" id="IPR017441">
    <property type="entry name" value="Protein_kinase_ATP_BS"/>
</dbReference>
<sequence>MKGVLSAVLILELTTGVVIGMLLVTGAVLWIMSHKKRAQESPRHSDSKAGGPFWMKGTKRKKLPKYSFKDLKRATHNFETLIGQGAFGRVYKSQMPTGEIVAVKVLATNSRQGKKDFQTEVLLLGRLYHRNLVNLVGYCTEEGHHMLIYDYMTNGSLASQLYSENHNVLSWDLRVNIALDVARGLEYLHDGVRSHTLFLAEMMNRSCIVFSVNLTSTLSFNLAGFSTCSAS</sequence>
<evidence type="ECO:0000256" key="5">
    <source>
        <dbReference type="SAM" id="Phobius"/>
    </source>
</evidence>
<dbReference type="InterPro" id="IPR001245">
    <property type="entry name" value="Ser-Thr/Tyr_kinase_cat_dom"/>
</dbReference>
<evidence type="ECO:0000256" key="2">
    <source>
        <dbReference type="ARBA" id="ARBA00022741"/>
    </source>
</evidence>
<keyword evidence="7" id="KW-0418">Kinase</keyword>
<keyword evidence="8" id="KW-1185">Reference proteome</keyword>
<dbReference type="FunFam" id="3.30.200.20:FF:000178">
    <property type="entry name" value="serine/threonine-protein kinase PBS1-like"/>
    <property type="match status" value="1"/>
</dbReference>
<evidence type="ECO:0000256" key="1">
    <source>
        <dbReference type="ARBA" id="ARBA00022679"/>
    </source>
</evidence>
<dbReference type="AlphaFoldDB" id="A0A9E7E7L9"/>
<feature type="domain" description="Protein kinase" evidence="6">
    <location>
        <begin position="76"/>
        <end position="231"/>
    </location>
</feature>
<dbReference type="PROSITE" id="PS00107">
    <property type="entry name" value="PROTEIN_KINASE_ATP"/>
    <property type="match status" value="1"/>
</dbReference>
<reference evidence="7" key="1">
    <citation type="submission" date="2022-05" db="EMBL/GenBank/DDBJ databases">
        <title>The Musa troglodytarum L. genome provides insights into the mechanism of non-climacteric behaviour and enrichment of carotenoids.</title>
        <authorList>
            <person name="Wang J."/>
        </authorList>
    </citation>
    <scope>NUCLEOTIDE SEQUENCE</scope>
    <source>
        <tissue evidence="7">Leaf</tissue>
    </source>
</reference>
<protein>
    <submittedName>
        <fullName evidence="7">Protein tyrosine kinase</fullName>
    </submittedName>
</protein>
<dbReference type="Gene3D" id="1.10.510.10">
    <property type="entry name" value="Transferase(Phosphotransferase) domain 1"/>
    <property type="match status" value="1"/>
</dbReference>
<dbReference type="GO" id="GO:0005524">
    <property type="term" value="F:ATP binding"/>
    <property type="evidence" value="ECO:0007669"/>
    <property type="project" value="UniProtKB-UniRule"/>
</dbReference>